<gene>
    <name evidence="1" type="ORF">SUGI_1284020</name>
</gene>
<protein>
    <submittedName>
        <fullName evidence="1">Uncharacterized protein</fullName>
    </submittedName>
</protein>
<proteinExistence type="predicted"/>
<dbReference type="EMBL" id="BSEH01000066">
    <property type="protein sequence ID" value="GLJ57013.1"/>
    <property type="molecule type" value="Genomic_DNA"/>
</dbReference>
<accession>A0AAD3NQU8</accession>
<evidence type="ECO:0000313" key="2">
    <source>
        <dbReference type="Proteomes" id="UP001234787"/>
    </source>
</evidence>
<dbReference type="Proteomes" id="UP001234787">
    <property type="component" value="Unassembled WGS sequence"/>
</dbReference>
<evidence type="ECO:0000313" key="1">
    <source>
        <dbReference type="EMBL" id="GLJ57013.1"/>
    </source>
</evidence>
<sequence>MAIILIDGKRNVEAIHLRDIVVVLIALGVLGQRGGNNSQDCAAQLAAAVTGLTGSSPARIERVVGSAPEPCRLCTRRQINDLCLTLVELLPSSG</sequence>
<organism evidence="1 2">
    <name type="scientific">Cryptomeria japonica</name>
    <name type="common">Japanese cedar</name>
    <name type="synonym">Cupressus japonica</name>
    <dbReference type="NCBI Taxonomy" id="3369"/>
    <lineage>
        <taxon>Eukaryota</taxon>
        <taxon>Viridiplantae</taxon>
        <taxon>Streptophyta</taxon>
        <taxon>Embryophyta</taxon>
        <taxon>Tracheophyta</taxon>
        <taxon>Spermatophyta</taxon>
        <taxon>Pinopsida</taxon>
        <taxon>Pinidae</taxon>
        <taxon>Conifers II</taxon>
        <taxon>Cupressales</taxon>
        <taxon>Cupressaceae</taxon>
        <taxon>Cryptomeria</taxon>
    </lineage>
</organism>
<comment type="caution">
    <text evidence="1">The sequence shown here is derived from an EMBL/GenBank/DDBJ whole genome shotgun (WGS) entry which is preliminary data.</text>
</comment>
<name>A0AAD3NQU8_CRYJA</name>
<reference evidence="1" key="1">
    <citation type="submission" date="2022-12" db="EMBL/GenBank/DDBJ databases">
        <title>Chromosome-Level Genome Assembly of Japanese Cedar (Cryptomeriajaponica D. Don).</title>
        <authorList>
            <person name="Fujino T."/>
            <person name="Yamaguchi K."/>
            <person name="Yokoyama T."/>
            <person name="Hamanaka T."/>
            <person name="Harazono Y."/>
            <person name="Kamada H."/>
            <person name="Kobayashi W."/>
            <person name="Ujino-Ihara T."/>
            <person name="Uchiyama K."/>
            <person name="Matsumoto A."/>
            <person name="Izuno A."/>
            <person name="Tsumura Y."/>
            <person name="Toyoda A."/>
            <person name="Shigenobu S."/>
            <person name="Moriguchi Y."/>
            <person name="Ueno S."/>
            <person name="Kasahara M."/>
        </authorList>
    </citation>
    <scope>NUCLEOTIDE SEQUENCE</scope>
</reference>
<dbReference type="AlphaFoldDB" id="A0AAD3NQU8"/>
<keyword evidence="2" id="KW-1185">Reference proteome</keyword>